<evidence type="ECO:0000313" key="2">
    <source>
        <dbReference type="Proteomes" id="UP001164733"/>
    </source>
</evidence>
<evidence type="ECO:0008006" key="3">
    <source>
        <dbReference type="Google" id="ProtNLM"/>
    </source>
</evidence>
<sequence>MKNDILDKEYVLNNGINLKALWGEYCSDRILDKPEEEGGKPFTGLAYELYNNGQLIYYCFYKDGFECGEYVEFHENGNIESKQYMKYGQIRGKEELWFEDGKLKSISEYEFGICLTLKEWDYDGKLVKEKLSPIEEDIKNLKRERESNKRLGRD</sequence>
<evidence type="ECO:0000313" key="1">
    <source>
        <dbReference type="EMBL" id="WAG62143.1"/>
    </source>
</evidence>
<protein>
    <recommendedName>
        <fullName evidence="3">Toxin-antitoxin system YwqK family antitoxin</fullName>
    </recommendedName>
</protein>
<dbReference type="Pfam" id="PF07661">
    <property type="entry name" value="MORN_2"/>
    <property type="match status" value="3"/>
</dbReference>
<dbReference type="RefSeq" id="WP_216127719.1">
    <property type="nucleotide sequence ID" value="NZ_CP086239.1"/>
</dbReference>
<name>A0AA47EKY4_9CLOT</name>
<dbReference type="EMBL" id="CP086239">
    <property type="protein sequence ID" value="WAG62143.1"/>
    <property type="molecule type" value="Genomic_DNA"/>
</dbReference>
<gene>
    <name evidence="1" type="ORF">LL038_07880</name>
</gene>
<dbReference type="Proteomes" id="UP001164733">
    <property type="component" value="Chromosome"/>
</dbReference>
<organism evidence="1 2">
    <name type="scientific">Clostridium estertheticum</name>
    <dbReference type="NCBI Taxonomy" id="238834"/>
    <lineage>
        <taxon>Bacteria</taxon>
        <taxon>Bacillati</taxon>
        <taxon>Bacillota</taxon>
        <taxon>Clostridia</taxon>
        <taxon>Eubacteriales</taxon>
        <taxon>Clostridiaceae</taxon>
        <taxon>Clostridium</taxon>
    </lineage>
</organism>
<reference evidence="1" key="1">
    <citation type="submission" date="2021-11" db="EMBL/GenBank/DDBJ databases">
        <title>Clostridia strains as spoilage organisms.</title>
        <authorList>
            <person name="Wambui J."/>
            <person name="Stevens M.J.A."/>
            <person name="Stephan R."/>
        </authorList>
    </citation>
    <scope>NUCLEOTIDE SEQUENCE</scope>
    <source>
        <strain evidence="1">CF009</strain>
    </source>
</reference>
<accession>A0AA47EKY4</accession>
<proteinExistence type="predicted"/>
<dbReference type="InterPro" id="IPR011652">
    <property type="entry name" value="MORN_2"/>
</dbReference>
<dbReference type="AlphaFoldDB" id="A0AA47EKY4"/>